<name>A0A5C3L5S4_COPMA</name>
<proteinExistence type="predicted"/>
<organism evidence="1 2">
    <name type="scientific">Coprinopsis marcescibilis</name>
    <name type="common">Agaric fungus</name>
    <name type="synonym">Psathyrella marcescibilis</name>
    <dbReference type="NCBI Taxonomy" id="230819"/>
    <lineage>
        <taxon>Eukaryota</taxon>
        <taxon>Fungi</taxon>
        <taxon>Dikarya</taxon>
        <taxon>Basidiomycota</taxon>
        <taxon>Agaricomycotina</taxon>
        <taxon>Agaricomycetes</taxon>
        <taxon>Agaricomycetidae</taxon>
        <taxon>Agaricales</taxon>
        <taxon>Agaricineae</taxon>
        <taxon>Psathyrellaceae</taxon>
        <taxon>Coprinopsis</taxon>
    </lineage>
</organism>
<keyword evidence="2" id="KW-1185">Reference proteome</keyword>
<dbReference type="Proteomes" id="UP000307440">
    <property type="component" value="Unassembled WGS sequence"/>
</dbReference>
<protein>
    <submittedName>
        <fullName evidence="1">Uncharacterized protein</fullName>
    </submittedName>
</protein>
<sequence>MTSACDFRVLTPPPVFLSDHQSRAANQILSCLLVWVFPFLVGREGLVDIIGRDAREQLLRAFNRRERFCHFYIGEMPDRDPDSKERLVLAIGGKYDVGYLERSFPADRITRAMADHGKRFPYNHRLAMFLHYQGATMSSSLNPLPWYLENVADPSTVVLFGDAVRAGADCIEAGEPGQIGLIKAMDVIKYALNRNKFRVGEEMISGKPIASTKAGEVYKEQLATLTPKPLERWRT</sequence>
<dbReference type="EMBL" id="ML210156">
    <property type="protein sequence ID" value="TFK28379.1"/>
    <property type="molecule type" value="Genomic_DNA"/>
</dbReference>
<evidence type="ECO:0000313" key="1">
    <source>
        <dbReference type="EMBL" id="TFK28379.1"/>
    </source>
</evidence>
<reference evidence="1 2" key="1">
    <citation type="journal article" date="2019" name="Nat. Ecol. Evol.">
        <title>Megaphylogeny resolves global patterns of mushroom evolution.</title>
        <authorList>
            <person name="Varga T."/>
            <person name="Krizsan K."/>
            <person name="Foldi C."/>
            <person name="Dima B."/>
            <person name="Sanchez-Garcia M."/>
            <person name="Sanchez-Ramirez S."/>
            <person name="Szollosi G.J."/>
            <person name="Szarkandi J.G."/>
            <person name="Papp V."/>
            <person name="Albert L."/>
            <person name="Andreopoulos W."/>
            <person name="Angelini C."/>
            <person name="Antonin V."/>
            <person name="Barry K.W."/>
            <person name="Bougher N.L."/>
            <person name="Buchanan P."/>
            <person name="Buyck B."/>
            <person name="Bense V."/>
            <person name="Catcheside P."/>
            <person name="Chovatia M."/>
            <person name="Cooper J."/>
            <person name="Damon W."/>
            <person name="Desjardin D."/>
            <person name="Finy P."/>
            <person name="Geml J."/>
            <person name="Haridas S."/>
            <person name="Hughes K."/>
            <person name="Justo A."/>
            <person name="Karasinski D."/>
            <person name="Kautmanova I."/>
            <person name="Kiss B."/>
            <person name="Kocsube S."/>
            <person name="Kotiranta H."/>
            <person name="LaButti K.M."/>
            <person name="Lechner B.E."/>
            <person name="Liimatainen K."/>
            <person name="Lipzen A."/>
            <person name="Lukacs Z."/>
            <person name="Mihaltcheva S."/>
            <person name="Morgado L.N."/>
            <person name="Niskanen T."/>
            <person name="Noordeloos M.E."/>
            <person name="Ohm R.A."/>
            <person name="Ortiz-Santana B."/>
            <person name="Ovrebo C."/>
            <person name="Racz N."/>
            <person name="Riley R."/>
            <person name="Savchenko A."/>
            <person name="Shiryaev A."/>
            <person name="Soop K."/>
            <person name="Spirin V."/>
            <person name="Szebenyi C."/>
            <person name="Tomsovsky M."/>
            <person name="Tulloss R.E."/>
            <person name="Uehling J."/>
            <person name="Grigoriev I.V."/>
            <person name="Vagvolgyi C."/>
            <person name="Papp T."/>
            <person name="Martin F.M."/>
            <person name="Miettinen O."/>
            <person name="Hibbett D.S."/>
            <person name="Nagy L.G."/>
        </authorList>
    </citation>
    <scope>NUCLEOTIDE SEQUENCE [LARGE SCALE GENOMIC DNA]</scope>
    <source>
        <strain evidence="1 2">CBS 121175</strain>
    </source>
</reference>
<evidence type="ECO:0000313" key="2">
    <source>
        <dbReference type="Proteomes" id="UP000307440"/>
    </source>
</evidence>
<dbReference type="AlphaFoldDB" id="A0A5C3L5S4"/>
<gene>
    <name evidence="1" type="ORF">FA15DRAFT_701055</name>
</gene>
<accession>A0A5C3L5S4</accession>